<reference evidence="1" key="1">
    <citation type="journal article" date="2020" name="Nature">
        <title>Giant virus diversity and host interactions through global metagenomics.</title>
        <authorList>
            <person name="Schulz F."/>
            <person name="Roux S."/>
            <person name="Paez-Espino D."/>
            <person name="Jungbluth S."/>
            <person name="Walsh D.A."/>
            <person name="Denef V.J."/>
            <person name="McMahon K.D."/>
            <person name="Konstantinidis K.T."/>
            <person name="Eloe-Fadrosh E.A."/>
            <person name="Kyrpides N.C."/>
            <person name="Woyke T."/>
        </authorList>
    </citation>
    <scope>NUCLEOTIDE SEQUENCE</scope>
    <source>
        <strain evidence="1">GVMAG-S-1004661-13</strain>
    </source>
</reference>
<dbReference type="AlphaFoldDB" id="A0A6C0ACI8"/>
<accession>A0A6C0ACI8</accession>
<organism evidence="1">
    <name type="scientific">viral metagenome</name>
    <dbReference type="NCBI Taxonomy" id="1070528"/>
    <lineage>
        <taxon>unclassified sequences</taxon>
        <taxon>metagenomes</taxon>
        <taxon>organismal metagenomes</taxon>
    </lineage>
</organism>
<name>A0A6C0ACI8_9ZZZZ</name>
<sequence>MNVSQAVFIRIRNKIFCISCNHGLSKNNYLLDSNSNHIDLKIEKTIPRFDLSLSFLDNETENLDNIDNVFELDELSESFDDFQNEGFINYFKYKKNKKNNIIRSEKKNFKINIANKKLEREIDFTGPKIPFIYSLTIPNIDKLNSLSGSPLIVNEKLVGILLKIKNNTELVFLHSSVIKSFIKKYLNGNLELACLPINTKEIVYGNKNKGYMVTSTNIFYEILKPGDIISNISNKEDIKDNLYNDKLPLETFIILNKSPEEDIELEILRQKSNSNIFNKIKLTLPLYNLSETEIIPYESELINHKDLDFTDLNTKLFFDLKLKIGEIDSSISDLIKKGYSKNNKWVIILKGKKIYPKIINKKLTIPIIVKINDEKVTNSKNFLELLQKNKSKPIIEYSQGGEIKKIKI</sequence>
<dbReference type="EMBL" id="MN740547">
    <property type="protein sequence ID" value="QHS77429.1"/>
    <property type="molecule type" value="Genomic_DNA"/>
</dbReference>
<proteinExistence type="predicted"/>
<protein>
    <submittedName>
        <fullName evidence="1">Uncharacterized protein</fullName>
    </submittedName>
</protein>
<evidence type="ECO:0000313" key="1">
    <source>
        <dbReference type="EMBL" id="QHS77429.1"/>
    </source>
</evidence>